<evidence type="ECO:0000256" key="1">
    <source>
        <dbReference type="PROSITE-ProRule" id="PRU00182"/>
    </source>
</evidence>
<dbReference type="GO" id="GO:0003723">
    <property type="term" value="F:RNA binding"/>
    <property type="evidence" value="ECO:0007669"/>
    <property type="project" value="UniProtKB-KW"/>
</dbReference>
<reference evidence="5" key="1">
    <citation type="submission" date="2018-09" db="EMBL/GenBank/DDBJ databases">
        <title>Acidovorax cavernicola nov. sp. isolated from Gruta de las Maravillas (Aracena, Spain).</title>
        <authorList>
            <person name="Jurado V."/>
            <person name="Gutierrez-Patricio S."/>
            <person name="Gonzalez-Pimentel J.L."/>
            <person name="Miller A.Z."/>
            <person name="Laiz L."/>
            <person name="Saiz-Jimenez C."/>
        </authorList>
    </citation>
    <scope>NUCLEOTIDE SEQUENCE [LARGE SCALE GENOMIC DNA]</scope>
    <source>
        <strain evidence="5">1011MAR3C25</strain>
    </source>
</reference>
<evidence type="ECO:0000313" key="4">
    <source>
        <dbReference type="EMBL" id="RJE85400.1"/>
    </source>
</evidence>
<dbReference type="EMBL" id="QZCG01000006">
    <property type="protein sequence ID" value="RJE85400.1"/>
    <property type="molecule type" value="Genomic_DNA"/>
</dbReference>
<organism evidence="4 5">
    <name type="scientific">Paracoccus onubensis</name>
    <dbReference type="NCBI Taxonomy" id="1675788"/>
    <lineage>
        <taxon>Bacteria</taxon>
        <taxon>Pseudomonadati</taxon>
        <taxon>Pseudomonadota</taxon>
        <taxon>Alphaproteobacteria</taxon>
        <taxon>Rhodobacterales</taxon>
        <taxon>Paracoccaceae</taxon>
        <taxon>Paracoccus</taxon>
    </lineage>
</organism>
<dbReference type="Gene3D" id="3.10.290.10">
    <property type="entry name" value="RNA-binding S4 domain"/>
    <property type="match status" value="1"/>
</dbReference>
<dbReference type="InterPro" id="IPR036986">
    <property type="entry name" value="S4_RNA-bd_sf"/>
</dbReference>
<dbReference type="PROSITE" id="PS50889">
    <property type="entry name" value="S4"/>
    <property type="match status" value="1"/>
</dbReference>
<dbReference type="Proteomes" id="UP000284202">
    <property type="component" value="Unassembled WGS sequence"/>
</dbReference>
<accession>A0A418SWV7</accession>
<dbReference type="AlphaFoldDB" id="A0A418SWV7"/>
<feature type="domain" description="RNA-binding S4" evidence="3">
    <location>
        <begin position="8"/>
        <end position="71"/>
    </location>
</feature>
<dbReference type="Pfam" id="PF01479">
    <property type="entry name" value="S4"/>
    <property type="match status" value="1"/>
</dbReference>
<proteinExistence type="predicted"/>
<dbReference type="RefSeq" id="WP_119748544.1">
    <property type="nucleotide sequence ID" value="NZ_QZCG01000006.1"/>
</dbReference>
<dbReference type="OrthoDB" id="9797176at2"/>
<dbReference type="SUPFAM" id="SSF55174">
    <property type="entry name" value="Alpha-L RNA-binding motif"/>
    <property type="match status" value="1"/>
</dbReference>
<dbReference type="InterPro" id="IPR002942">
    <property type="entry name" value="S4_RNA-bd"/>
</dbReference>
<dbReference type="CDD" id="cd00165">
    <property type="entry name" value="S4"/>
    <property type="match status" value="1"/>
</dbReference>
<dbReference type="SMART" id="SM00363">
    <property type="entry name" value="S4"/>
    <property type="match status" value="1"/>
</dbReference>
<sequence length="99" mass="10687">MTAESDGLRLDKWLFHARLFKSRGLAASRIEGGGIRLNGQPCRKPGKTVRPGDKLVVSIHGHVRCLEILGLGLRRGPAPEASKLYREDDSGAEDGSPAI</sequence>
<comment type="caution">
    <text evidence="4">The sequence shown here is derived from an EMBL/GenBank/DDBJ whole genome shotgun (WGS) entry which is preliminary data.</text>
</comment>
<gene>
    <name evidence="4" type="ORF">D3P04_10330</name>
</gene>
<keyword evidence="1" id="KW-0694">RNA-binding</keyword>
<feature type="region of interest" description="Disordered" evidence="2">
    <location>
        <begin position="80"/>
        <end position="99"/>
    </location>
</feature>
<evidence type="ECO:0000259" key="3">
    <source>
        <dbReference type="SMART" id="SM00363"/>
    </source>
</evidence>
<evidence type="ECO:0000256" key="2">
    <source>
        <dbReference type="SAM" id="MobiDB-lite"/>
    </source>
</evidence>
<name>A0A418SWV7_9RHOB</name>
<evidence type="ECO:0000313" key="5">
    <source>
        <dbReference type="Proteomes" id="UP000284202"/>
    </source>
</evidence>
<protein>
    <submittedName>
        <fullName evidence="4">RNA-binding S4 domain-containing protein</fullName>
    </submittedName>
</protein>
<keyword evidence="5" id="KW-1185">Reference proteome</keyword>